<protein>
    <submittedName>
        <fullName evidence="2">DUF2550 family protein</fullName>
    </submittedName>
</protein>
<reference evidence="2 5" key="2">
    <citation type="submission" date="2018-08" db="EMBL/GenBank/DDBJ databases">
        <title>Genome sequencing of Cutibacterium acnes KCOM 1315.</title>
        <authorList>
            <person name="Kook J.-K."/>
            <person name="Park S.-N."/>
            <person name="Lim Y.K."/>
        </authorList>
    </citation>
    <scope>NUCLEOTIDE SEQUENCE [LARGE SCALE GENOMIC DNA]</scope>
    <source>
        <strain evidence="2 5">KCOM 1315</strain>
    </source>
</reference>
<proteinExistence type="predicted"/>
<evidence type="ECO:0000313" key="2">
    <source>
        <dbReference type="EMBL" id="AXM05941.1"/>
    </source>
</evidence>
<keyword evidence="1" id="KW-1133">Transmembrane helix</keyword>
<keyword evidence="1" id="KW-0472">Membrane</keyword>
<accession>A0A2B7IHZ8</accession>
<dbReference type="EMBL" id="MVCE01000001">
    <property type="protein sequence ID" value="PGF36696.1"/>
    <property type="molecule type" value="Genomic_DNA"/>
</dbReference>
<reference evidence="3 4" key="1">
    <citation type="submission" date="2017-02" db="EMBL/GenBank/DDBJ databases">
        <title>Prevalence of linear plasmids in Cutibacterium acnes isolates obtained from cancerous prostatic tissue.</title>
        <authorList>
            <person name="Davidsson S."/>
            <person name="Bruggemann H."/>
        </authorList>
    </citation>
    <scope>NUCLEOTIDE SEQUENCE [LARGE SCALE GENOMIC DNA]</scope>
    <source>
        <strain evidence="3 4">11-78</strain>
    </source>
</reference>
<organism evidence="3 4">
    <name type="scientific">Cutibacterium acnes</name>
    <name type="common">Propionibacterium acnes</name>
    <dbReference type="NCBI Taxonomy" id="1747"/>
    <lineage>
        <taxon>Bacteria</taxon>
        <taxon>Bacillati</taxon>
        <taxon>Actinomycetota</taxon>
        <taxon>Actinomycetes</taxon>
        <taxon>Propionibacteriales</taxon>
        <taxon>Propionibacteriaceae</taxon>
        <taxon>Cutibacterium</taxon>
    </lineage>
</organism>
<evidence type="ECO:0000313" key="3">
    <source>
        <dbReference type="EMBL" id="PGF36696.1"/>
    </source>
</evidence>
<name>A0A2B7IHZ8_CUTAC</name>
<evidence type="ECO:0000313" key="4">
    <source>
        <dbReference type="Proteomes" id="UP000226191"/>
    </source>
</evidence>
<evidence type="ECO:0000256" key="1">
    <source>
        <dbReference type="SAM" id="Phobius"/>
    </source>
</evidence>
<keyword evidence="1" id="KW-0812">Transmembrane</keyword>
<dbReference type="Pfam" id="PF10739">
    <property type="entry name" value="DUF2550"/>
    <property type="match status" value="1"/>
</dbReference>
<dbReference type="GeneID" id="92857207"/>
<evidence type="ECO:0000313" key="5">
    <source>
        <dbReference type="Proteomes" id="UP000256621"/>
    </source>
</evidence>
<feature type="transmembrane region" description="Helical" evidence="1">
    <location>
        <begin position="17"/>
        <end position="40"/>
    </location>
</feature>
<dbReference type="Proteomes" id="UP000226191">
    <property type="component" value="Unassembled WGS sequence"/>
</dbReference>
<sequence length="170" mass="18588">MHVSIAQLGSTQMLSTLAMDAVIVGLIVCCAVLYMMWLLIRHRVLMRRRGAFLCGLRVMGGPKPGGWMIGSARYADGAFEWYRAIDPRHVPTIVLRRGGLAMREHHPPVVEDALALASNAYEIVTLETGHRGRSSVCQIVVDPRVVTGLMSWLEAAPPGGVEYATEGHLV</sequence>
<dbReference type="RefSeq" id="WP_002518915.1">
    <property type="nucleotide sequence ID" value="NZ_AP019664.1"/>
</dbReference>
<dbReference type="EMBL" id="CP031442">
    <property type="protein sequence ID" value="AXM05941.1"/>
    <property type="molecule type" value="Genomic_DNA"/>
</dbReference>
<dbReference type="Proteomes" id="UP000256621">
    <property type="component" value="Chromosome"/>
</dbReference>
<dbReference type="InterPro" id="IPR019675">
    <property type="entry name" value="DUF2550"/>
</dbReference>
<dbReference type="AlphaFoldDB" id="A0A2B7IHZ8"/>
<dbReference type="OrthoDB" id="4793422at2"/>
<gene>
    <name evidence="3" type="ORF">B1B09_03565</name>
    <name evidence="2" type="ORF">DXN06_01300</name>
</gene>